<reference evidence="4" key="1">
    <citation type="journal article" date="2019" name="Int. J. Syst. Evol. Microbiol.">
        <title>The Global Catalogue of Microorganisms (GCM) 10K type strain sequencing project: providing services to taxonomists for standard genome sequencing and annotation.</title>
        <authorList>
            <consortium name="The Broad Institute Genomics Platform"/>
            <consortium name="The Broad Institute Genome Sequencing Center for Infectious Disease"/>
            <person name="Wu L."/>
            <person name="Ma J."/>
        </authorList>
    </citation>
    <scope>NUCLEOTIDE SEQUENCE [LARGE SCALE GENOMIC DNA]</scope>
    <source>
        <strain evidence="4">JCM 8201</strain>
    </source>
</reference>
<dbReference type="RefSeq" id="WP_344450590.1">
    <property type="nucleotide sequence ID" value="NZ_BAAATZ010000009.1"/>
</dbReference>
<name>A0ABP6GP94_9ACTN</name>
<feature type="domain" description="DUF3592" evidence="2">
    <location>
        <begin position="40"/>
        <end position="110"/>
    </location>
</feature>
<dbReference type="Proteomes" id="UP001501842">
    <property type="component" value="Unassembled WGS sequence"/>
</dbReference>
<dbReference type="EMBL" id="BAAATZ010000009">
    <property type="protein sequence ID" value="GAA2725635.1"/>
    <property type="molecule type" value="Genomic_DNA"/>
</dbReference>
<gene>
    <name evidence="3" type="ORF">GCM10010439_26030</name>
</gene>
<dbReference type="Pfam" id="PF12158">
    <property type="entry name" value="DUF3592"/>
    <property type="match status" value="1"/>
</dbReference>
<evidence type="ECO:0000313" key="4">
    <source>
        <dbReference type="Proteomes" id="UP001501842"/>
    </source>
</evidence>
<keyword evidence="1" id="KW-1133">Transmembrane helix</keyword>
<organism evidence="3 4">
    <name type="scientific">Actinocorallia aurantiaca</name>
    <dbReference type="NCBI Taxonomy" id="46204"/>
    <lineage>
        <taxon>Bacteria</taxon>
        <taxon>Bacillati</taxon>
        <taxon>Actinomycetota</taxon>
        <taxon>Actinomycetes</taxon>
        <taxon>Streptosporangiales</taxon>
        <taxon>Thermomonosporaceae</taxon>
        <taxon>Actinocorallia</taxon>
    </lineage>
</organism>
<accession>A0ABP6GP94</accession>
<feature type="transmembrane region" description="Helical" evidence="1">
    <location>
        <begin position="116"/>
        <end position="136"/>
    </location>
</feature>
<dbReference type="InterPro" id="IPR021994">
    <property type="entry name" value="DUF3592"/>
</dbReference>
<sequence>MPTFFGYFPLIFVVIGFAVALAAVRGEMHARAWARKAQRVPGTVTDVQNRFSGSGRHLRASPRPVLAFTTLEGRQVTTESRQESGHGVGNEIEVLYDPANPTDAEIDEGSSLLSGLGQVAVGLVIAAIGFGFFVAFTDFADEWRGDVDSGTVQCSDENGDEVDCPPGFFEE</sequence>
<comment type="caution">
    <text evidence="3">The sequence shown here is derived from an EMBL/GenBank/DDBJ whole genome shotgun (WGS) entry which is preliminary data.</text>
</comment>
<keyword evidence="4" id="KW-1185">Reference proteome</keyword>
<keyword evidence="1" id="KW-0812">Transmembrane</keyword>
<evidence type="ECO:0000313" key="3">
    <source>
        <dbReference type="EMBL" id="GAA2725635.1"/>
    </source>
</evidence>
<evidence type="ECO:0000259" key="2">
    <source>
        <dbReference type="Pfam" id="PF12158"/>
    </source>
</evidence>
<protein>
    <recommendedName>
        <fullName evidence="2">DUF3592 domain-containing protein</fullName>
    </recommendedName>
</protein>
<proteinExistence type="predicted"/>
<keyword evidence="1" id="KW-0472">Membrane</keyword>
<evidence type="ECO:0000256" key="1">
    <source>
        <dbReference type="SAM" id="Phobius"/>
    </source>
</evidence>
<feature type="transmembrane region" description="Helical" evidence="1">
    <location>
        <begin position="6"/>
        <end position="26"/>
    </location>
</feature>